<evidence type="ECO:0000313" key="9">
    <source>
        <dbReference type="Proteomes" id="UP001295684"/>
    </source>
</evidence>
<evidence type="ECO:0000256" key="1">
    <source>
        <dbReference type="ARBA" id="ARBA00004141"/>
    </source>
</evidence>
<evidence type="ECO:0000256" key="6">
    <source>
        <dbReference type="RuleBase" id="RU361206"/>
    </source>
</evidence>
<feature type="transmembrane region" description="Helical" evidence="6">
    <location>
        <begin position="128"/>
        <end position="147"/>
    </location>
</feature>
<comment type="similarity">
    <text evidence="2 6">Belongs to the TVP23 family.</text>
</comment>
<dbReference type="GO" id="GO:0000139">
    <property type="term" value="C:Golgi membrane"/>
    <property type="evidence" value="ECO:0007669"/>
    <property type="project" value="TreeGrafter"/>
</dbReference>
<keyword evidence="5 6" id="KW-0472">Membrane</keyword>
<feature type="transmembrane region" description="Helical" evidence="6">
    <location>
        <begin position="68"/>
        <end position="87"/>
    </location>
</feature>
<dbReference type="Proteomes" id="UP001295684">
    <property type="component" value="Unassembled WGS sequence"/>
</dbReference>
<protein>
    <recommendedName>
        <fullName evidence="6">Golgi apparatus membrane protein TVP23 homolog</fullName>
    </recommendedName>
</protein>
<evidence type="ECO:0000256" key="5">
    <source>
        <dbReference type="ARBA" id="ARBA00023136"/>
    </source>
</evidence>
<feature type="transmembrane region" description="Helical" evidence="6">
    <location>
        <begin position="44"/>
        <end position="62"/>
    </location>
</feature>
<gene>
    <name evidence="8" type="ORF">ECRASSUSDP1_LOCUS22127</name>
</gene>
<proteinExistence type="inferred from homology"/>
<reference evidence="8" key="1">
    <citation type="submission" date="2023-07" db="EMBL/GenBank/DDBJ databases">
        <authorList>
            <consortium name="AG Swart"/>
            <person name="Singh M."/>
            <person name="Singh A."/>
            <person name="Seah K."/>
            <person name="Emmerich C."/>
        </authorList>
    </citation>
    <scope>NUCLEOTIDE SEQUENCE</scope>
    <source>
        <strain evidence="8">DP1</strain>
    </source>
</reference>
<keyword evidence="3 6" id="KW-0812">Transmembrane</keyword>
<dbReference type="Pfam" id="PF05832">
    <property type="entry name" value="DUF846"/>
    <property type="match status" value="1"/>
</dbReference>
<organism evidence="8 9">
    <name type="scientific">Euplotes crassus</name>
    <dbReference type="NCBI Taxonomy" id="5936"/>
    <lineage>
        <taxon>Eukaryota</taxon>
        <taxon>Sar</taxon>
        <taxon>Alveolata</taxon>
        <taxon>Ciliophora</taxon>
        <taxon>Intramacronucleata</taxon>
        <taxon>Spirotrichea</taxon>
        <taxon>Hypotrichia</taxon>
        <taxon>Euplotida</taxon>
        <taxon>Euplotidae</taxon>
        <taxon>Moneuplotes</taxon>
    </lineage>
</organism>
<keyword evidence="4 6" id="KW-1133">Transmembrane helix</keyword>
<evidence type="ECO:0000313" key="8">
    <source>
        <dbReference type="EMBL" id="CAI2380688.1"/>
    </source>
</evidence>
<dbReference type="GO" id="GO:0016192">
    <property type="term" value="P:vesicle-mediated transport"/>
    <property type="evidence" value="ECO:0007669"/>
    <property type="project" value="TreeGrafter"/>
</dbReference>
<evidence type="ECO:0000256" key="4">
    <source>
        <dbReference type="ARBA" id="ARBA00022989"/>
    </source>
</evidence>
<accession>A0AAD1XXI1</accession>
<evidence type="ECO:0000256" key="3">
    <source>
        <dbReference type="ARBA" id="ARBA00022692"/>
    </source>
</evidence>
<comment type="caution">
    <text evidence="8">The sequence shown here is derived from an EMBL/GenBank/DDBJ whole genome shotgun (WGS) entry which is preliminary data.</text>
</comment>
<feature type="transmembrane region" description="Helical" evidence="6">
    <location>
        <begin position="153"/>
        <end position="175"/>
    </location>
</feature>
<name>A0AAD1XXI1_EUPCR</name>
<keyword evidence="9" id="KW-1185">Reference proteome</keyword>
<dbReference type="EMBL" id="CAMPGE010022660">
    <property type="protein sequence ID" value="CAI2380688.1"/>
    <property type="molecule type" value="Genomic_DNA"/>
</dbReference>
<feature type="region of interest" description="Disordered" evidence="7">
    <location>
        <begin position="1"/>
        <end position="25"/>
    </location>
</feature>
<dbReference type="AlphaFoldDB" id="A0AAD1XXI1"/>
<dbReference type="InterPro" id="IPR008564">
    <property type="entry name" value="TVP23-like"/>
</dbReference>
<comment type="subcellular location">
    <subcellularLocation>
        <location evidence="1 6">Membrane</location>
        <topology evidence="1 6">Multi-pass membrane protein</topology>
    </subcellularLocation>
</comment>
<dbReference type="PANTHER" id="PTHR13019">
    <property type="entry name" value="GOLGI APPARATUS MEMBRANE PROTEIN TVP23"/>
    <property type="match status" value="1"/>
</dbReference>
<evidence type="ECO:0000256" key="2">
    <source>
        <dbReference type="ARBA" id="ARBA00005467"/>
    </source>
</evidence>
<evidence type="ECO:0000256" key="7">
    <source>
        <dbReference type="SAM" id="MobiDB-lite"/>
    </source>
</evidence>
<dbReference type="PANTHER" id="PTHR13019:SF7">
    <property type="entry name" value="GOLGI APPARATUS MEMBRANE PROTEIN TVP23"/>
    <property type="match status" value="1"/>
</dbReference>
<dbReference type="GO" id="GO:0009306">
    <property type="term" value="P:protein secretion"/>
    <property type="evidence" value="ECO:0007669"/>
    <property type="project" value="TreeGrafter"/>
</dbReference>
<sequence>MEGNINMKGSSTKARDEKSKAPVNDEGGRNYYPEFLKKATHPGVCLWHMLFKAGALVSYFLLNLFIDNYVMTFISVILLSAFDFWVVKNITGRILVGLRWWSQVKEDGTEEWYFESLEEKKNAGIDSFIFWAILYITPLIWAILAVASVLSFAIYNVTLCLSAFALSGTNLYGYIKCERDHKGKIKGFLVDQAVKRVDQKDIINAAGYAANVGSR</sequence>